<name>A0AAW2YXB3_9EUKA</name>
<accession>A0AAW2YXB3</accession>
<dbReference type="GO" id="GO:0005730">
    <property type="term" value="C:nucleolus"/>
    <property type="evidence" value="ECO:0007669"/>
    <property type="project" value="UniProtKB-SubCell"/>
</dbReference>
<evidence type="ECO:0000256" key="2">
    <source>
        <dbReference type="ARBA" id="ARBA00009430"/>
    </source>
</evidence>
<protein>
    <submittedName>
        <fullName evidence="6">Uncharacterized protein</fullName>
    </submittedName>
</protein>
<evidence type="ECO:0000256" key="5">
    <source>
        <dbReference type="ARBA" id="ARBA00023242"/>
    </source>
</evidence>
<dbReference type="Pfam" id="PF06870">
    <property type="entry name" value="RNA_pol_I_A49"/>
    <property type="match status" value="2"/>
</dbReference>
<keyword evidence="4" id="KW-0804">Transcription</keyword>
<comment type="similarity">
    <text evidence="2">Belongs to the eukaryotic RPA49/POLR1E RNA polymerase subunit family.</text>
</comment>
<gene>
    <name evidence="6" type="ORF">AKO1_012392</name>
</gene>
<evidence type="ECO:0000256" key="1">
    <source>
        <dbReference type="ARBA" id="ARBA00004604"/>
    </source>
</evidence>
<dbReference type="GO" id="GO:0000428">
    <property type="term" value="C:DNA-directed RNA polymerase complex"/>
    <property type="evidence" value="ECO:0007669"/>
    <property type="project" value="UniProtKB-KW"/>
</dbReference>
<reference evidence="6 7" key="1">
    <citation type="submission" date="2024-03" db="EMBL/GenBank/DDBJ databases">
        <title>The Acrasis kona genome and developmental transcriptomes reveal deep origins of eukaryotic multicellular pathways.</title>
        <authorList>
            <person name="Sheikh S."/>
            <person name="Fu C.-J."/>
            <person name="Brown M.W."/>
            <person name="Baldauf S.L."/>
        </authorList>
    </citation>
    <scope>NUCLEOTIDE SEQUENCE [LARGE SCALE GENOMIC DNA]</scope>
    <source>
        <strain evidence="6 7">ATCC MYA-3509</strain>
    </source>
</reference>
<evidence type="ECO:0000256" key="4">
    <source>
        <dbReference type="ARBA" id="ARBA00023163"/>
    </source>
</evidence>
<evidence type="ECO:0000256" key="3">
    <source>
        <dbReference type="ARBA" id="ARBA00022478"/>
    </source>
</evidence>
<dbReference type="GO" id="GO:0003677">
    <property type="term" value="F:DNA binding"/>
    <property type="evidence" value="ECO:0007669"/>
    <property type="project" value="InterPro"/>
</dbReference>
<keyword evidence="5" id="KW-0539">Nucleus</keyword>
<evidence type="ECO:0000313" key="6">
    <source>
        <dbReference type="EMBL" id="KAL0481722.1"/>
    </source>
</evidence>
<evidence type="ECO:0000313" key="7">
    <source>
        <dbReference type="Proteomes" id="UP001431209"/>
    </source>
</evidence>
<comment type="caution">
    <text evidence="6">The sequence shown here is derived from an EMBL/GenBank/DDBJ whole genome shotgun (WGS) entry which is preliminary data.</text>
</comment>
<dbReference type="Proteomes" id="UP001431209">
    <property type="component" value="Unassembled WGS sequence"/>
</dbReference>
<keyword evidence="3" id="KW-0240">DNA-directed RNA polymerase</keyword>
<proteinExistence type="inferred from homology"/>
<comment type="subcellular location">
    <subcellularLocation>
        <location evidence="1">Nucleus</location>
        <location evidence="1">Nucleolus</location>
    </subcellularLocation>
</comment>
<dbReference type="AlphaFoldDB" id="A0AAW2YXB3"/>
<keyword evidence="7" id="KW-1185">Reference proteome</keyword>
<dbReference type="EMBL" id="JAOPGA020000786">
    <property type="protein sequence ID" value="KAL0481722.1"/>
    <property type="molecule type" value="Genomic_DNA"/>
</dbReference>
<dbReference type="PANTHER" id="PTHR14440">
    <property type="entry name" value="DNA-DIRECTED RNA POLYMERASE I SUBUNIT RPA49"/>
    <property type="match status" value="1"/>
</dbReference>
<dbReference type="InterPro" id="IPR009668">
    <property type="entry name" value="RNA_pol-assoc_fac_A49-like"/>
</dbReference>
<organism evidence="6 7">
    <name type="scientific">Acrasis kona</name>
    <dbReference type="NCBI Taxonomy" id="1008807"/>
    <lineage>
        <taxon>Eukaryota</taxon>
        <taxon>Discoba</taxon>
        <taxon>Heterolobosea</taxon>
        <taxon>Tetramitia</taxon>
        <taxon>Eutetramitia</taxon>
        <taxon>Acrasidae</taxon>
        <taxon>Acrasis</taxon>
    </lineage>
</organism>
<sequence>MATIKVVSNDDLKKVDRAIIATFNEGNPTVDSSFDVYVKSGKNSEQRVLYGQTDLMHYESLNEQLSGETNKSESNSRKRKFVQYAVGVYDEAKKTIKLCPLDQVYELEQKPKSKMVDEENFNFNEQRRKFMNDYGSNAYKKAVAQVQRYGMKVHTKSLNLKGQALNALKQENKFFAMRHLLPKKINNRTKVVRDIYPIDDLVKDITTIDPRLLEAIGMKTNKKDLRAVVKVTSSEGTLTEKSIQTMLGDLESVDVTINDEKSALVTFESVRHALKFLKAEGEEKIKKNLASHVVDTSKKLQLPIVVYQAIQAKKEDLEWLQNNVKAIQYLIYLFGLYNARERINFNEAIQEMYEKNSSNNKIPNGWLPLDEKTAKAIYKPYTSKDKLNTRTPEHTAKLIVHIILVGLHISGFKLSVNTFTRDLKKTSAQVAPYFFALGCKRSTDVKDVFTLTAPLKKMDDQVSKPLEEEEQDDQEE</sequence>
<dbReference type="GO" id="GO:0006351">
    <property type="term" value="P:DNA-templated transcription"/>
    <property type="evidence" value="ECO:0007669"/>
    <property type="project" value="InterPro"/>
</dbReference>